<feature type="region of interest" description="Disordered" evidence="15">
    <location>
        <begin position="297"/>
        <end position="370"/>
    </location>
</feature>
<comment type="subcellular location">
    <subcellularLocation>
        <location evidence="1">Cell membrane</location>
        <topology evidence="1">Multi-pass membrane protein</topology>
    </subcellularLocation>
</comment>
<feature type="binding site" evidence="13">
    <location>
        <begin position="1018"/>
        <end position="1025"/>
    </location>
    <ligand>
        <name>ATP</name>
        <dbReference type="ChEBI" id="CHEBI:30616"/>
    </ligand>
</feature>
<dbReference type="InterPro" id="IPR027417">
    <property type="entry name" value="P-loop_NTPase"/>
</dbReference>
<keyword evidence="9 16" id="KW-1133">Transmembrane helix</keyword>
<feature type="compositionally biased region" description="Polar residues" evidence="15">
    <location>
        <begin position="788"/>
        <end position="801"/>
    </location>
</feature>
<evidence type="ECO:0000256" key="15">
    <source>
        <dbReference type="SAM" id="MobiDB-lite"/>
    </source>
</evidence>
<dbReference type="GO" id="GO:0005886">
    <property type="term" value="C:plasma membrane"/>
    <property type="evidence" value="ECO:0007669"/>
    <property type="project" value="UniProtKB-SubCell"/>
</dbReference>
<evidence type="ECO:0000313" key="19">
    <source>
        <dbReference type="Proteomes" id="UP000250086"/>
    </source>
</evidence>
<evidence type="ECO:0000256" key="4">
    <source>
        <dbReference type="ARBA" id="ARBA00022618"/>
    </source>
</evidence>
<feature type="region of interest" description="Disordered" evidence="15">
    <location>
        <begin position="788"/>
        <end position="812"/>
    </location>
</feature>
<feature type="transmembrane region" description="Helical" evidence="16">
    <location>
        <begin position="153"/>
        <end position="175"/>
    </location>
</feature>
<dbReference type="GO" id="GO:0005524">
    <property type="term" value="F:ATP binding"/>
    <property type="evidence" value="ECO:0007669"/>
    <property type="project" value="UniProtKB-UniRule"/>
</dbReference>
<evidence type="ECO:0000259" key="17">
    <source>
        <dbReference type="PROSITE" id="PS50901"/>
    </source>
</evidence>
<dbReference type="SUPFAM" id="SSF52540">
    <property type="entry name" value="P-loop containing nucleoside triphosphate hydrolases"/>
    <property type="match status" value="1"/>
</dbReference>
<feature type="transmembrane region" description="Helical" evidence="16">
    <location>
        <begin position="21"/>
        <end position="38"/>
    </location>
</feature>
<keyword evidence="8 13" id="KW-0067">ATP-binding</keyword>
<evidence type="ECO:0000256" key="8">
    <source>
        <dbReference type="ARBA" id="ARBA00022840"/>
    </source>
</evidence>
<dbReference type="InterPro" id="IPR025199">
    <property type="entry name" value="FtsK_4TM"/>
</dbReference>
<evidence type="ECO:0000256" key="13">
    <source>
        <dbReference type="PROSITE-ProRule" id="PRU00289"/>
    </source>
</evidence>
<keyword evidence="19" id="KW-1185">Reference proteome</keyword>
<gene>
    <name evidence="18" type="primary">ftsK_1</name>
    <name evidence="18" type="ORF">NCTC13093_00078</name>
</gene>
<feature type="compositionally biased region" description="Low complexity" evidence="15">
    <location>
        <begin position="480"/>
        <end position="501"/>
    </location>
</feature>
<name>A0A2X0V2I8_9GAMM</name>
<sequence length="1352" mass="148486">MLLGAHNKNMEAQGLSLISKILFGASVLAALFIYYLLLSYRQGEAQALTGELNLNNSAPASYEDGSLFGFLFGYFGAFTYILPLFIIYFGYVLFIRRINLRQLDLFSLSLRLLGFNLLVIGCTSTFSFCFNLGETGGGGILGDFLNIMFKAFAPGAMGTIVSILIVLTGLSLFVAMSPLALIDKIGATITSLFTKKDKSTQETKSQEPIIATAEKKDADRHTIANVLDGKGAIPSFKGKISKKELEAQSAHGGSFGKRKEPVFDSEQQSPSTIVADNSPNAPKAVQIQPIEINDSQTQTALGTDTAEAAPESAFAPQTQSLAHDAVQDESPQYISPRSFDRADTDYTADDSAPSTFVRDNTVSDTPSESLSDDEVHTIIFDREEILRQKALEEEARREAKRLELEREEAERARAYQDENPLYNADEKDDEVHSIITDRSELTNYLIRQGQEQGKEVTDERADEPYEDDGRPSTIITDRSAYMQAMAQAQQAQIQQPQPQYASGADQCSDGSANVQSGTNEGVRYSSDPYDNEPSSYEPEQHLSQDTVSYDMSERSVYDSQSQQSQDQDQLQPQQTIHQGADYVASQENRADTQQDIERPDCAYIQSGSEGIPSYSDVQKSFGFVDENASYVDNVISFDDVNEESTQRGYEVGDRLTSSFEQVKEENDGHALQKDRQTISEKDAAYDYGRASRGVFSKDESSAAEDKERENNTQSTGTVNLSQSYSPLSSFAATSSMDYSMPGSSYAQSEHTVYSYAQSQAPVTNVKAQSSQAEQTQVSESGYTQFAGTAQETQSTQEQGYESVSADDRSIGNNSDYKEGFVEQNSSGNNYPSYMQDSRVGGNESFGTKGVVFKSNVVTAPNTVYGSWRPDIELLTPSPVQEDADVNSLNEMASKINQVLSSFGVKAKVERYITGPVITRYELSLAPGIKSSAISSLSVDLSRSLMVQTVRVIDVIPGTAFVGIEVPNKSRKLITLYDVACKDDFAQSDCKLPLCLGCSVTGTPVVVDLVKAPHLLVAGTTGSGKSAGLNAMLVSMLLKKSPEELRLILIDPKRVEFSLYNNLPHLITPIISDVADKAAAALRWCVEEMERRYQLIETNEVRKLDEYNDKIRQAQERGEVIYDKSWTADMGGEPPVLKPLPLLVVVIEEYADLVAQTSGGRKKNENSPEQYINRLAAKARAAGIHLILATQSPRSDVLTGVIKNNIPARIAFTVQSLVDSRVILDEGGAEKLLGNGDMLCKFTSINQGVSFRCHGAFVCNSDVDAVVQSWREHGEIEYIDDVTEELVEESEGGEEKATGKRDAKLEEAAAFALDYYARNQKYPPISDFQIKLGVGYPRAKKIHMQLQNEGIIN</sequence>
<feature type="compositionally biased region" description="Basic and acidic residues" evidence="15">
    <location>
        <begin position="662"/>
        <end position="684"/>
    </location>
</feature>
<evidence type="ECO:0000256" key="5">
    <source>
        <dbReference type="ARBA" id="ARBA00022692"/>
    </source>
</evidence>
<dbReference type="Proteomes" id="UP000250086">
    <property type="component" value="Unassembled WGS sequence"/>
</dbReference>
<dbReference type="InterPro" id="IPR002543">
    <property type="entry name" value="FtsK_dom"/>
</dbReference>
<keyword evidence="12" id="KW-0131">Cell cycle</keyword>
<dbReference type="Gene3D" id="3.30.980.40">
    <property type="match status" value="1"/>
</dbReference>
<keyword evidence="3" id="KW-1003">Cell membrane</keyword>
<evidence type="ECO:0000256" key="12">
    <source>
        <dbReference type="ARBA" id="ARBA00023306"/>
    </source>
</evidence>
<dbReference type="InterPro" id="IPR036388">
    <property type="entry name" value="WH-like_DNA-bd_sf"/>
</dbReference>
<feature type="domain" description="FtsK" evidence="17">
    <location>
        <begin position="1001"/>
        <end position="1220"/>
    </location>
</feature>
<evidence type="ECO:0000256" key="6">
    <source>
        <dbReference type="ARBA" id="ARBA00022741"/>
    </source>
</evidence>
<dbReference type="GO" id="GO:0003677">
    <property type="term" value="F:DNA binding"/>
    <property type="evidence" value="ECO:0007669"/>
    <property type="project" value="UniProtKB-KW"/>
</dbReference>
<dbReference type="GO" id="GO:0051301">
    <property type="term" value="P:cell division"/>
    <property type="evidence" value="ECO:0007669"/>
    <property type="project" value="UniProtKB-KW"/>
</dbReference>
<keyword evidence="10" id="KW-0238">DNA-binding</keyword>
<keyword evidence="4" id="KW-0132">Cell division</keyword>
<organism evidence="18 19">
    <name type="scientific">Anaerobiospirillum thomasii</name>
    <dbReference type="NCBI Taxonomy" id="179995"/>
    <lineage>
        <taxon>Bacteria</taxon>
        <taxon>Pseudomonadati</taxon>
        <taxon>Pseudomonadota</taxon>
        <taxon>Gammaproteobacteria</taxon>
        <taxon>Aeromonadales</taxon>
        <taxon>Succinivibrionaceae</taxon>
        <taxon>Anaerobiospirillum</taxon>
    </lineage>
</organism>
<feature type="coiled-coil region" evidence="14">
    <location>
        <begin position="382"/>
        <end position="419"/>
    </location>
</feature>
<accession>A0A2X0V2I8</accession>
<dbReference type="Gene3D" id="3.40.50.300">
    <property type="entry name" value="P-loop containing nucleotide triphosphate hydrolases"/>
    <property type="match status" value="1"/>
</dbReference>
<feature type="compositionally biased region" description="Basic and acidic residues" evidence="15">
    <location>
        <begin position="695"/>
        <end position="710"/>
    </location>
</feature>
<dbReference type="PANTHER" id="PTHR22683">
    <property type="entry name" value="SPORULATION PROTEIN RELATED"/>
    <property type="match status" value="1"/>
</dbReference>
<feature type="region of interest" description="Disordered" evidence="15">
    <location>
        <begin position="662"/>
        <end position="722"/>
    </location>
</feature>
<dbReference type="PROSITE" id="PS50901">
    <property type="entry name" value="FTSK"/>
    <property type="match status" value="1"/>
</dbReference>
<feature type="transmembrane region" description="Helical" evidence="16">
    <location>
        <begin position="67"/>
        <end position="91"/>
    </location>
</feature>
<feature type="compositionally biased region" description="Basic and acidic residues" evidence="15">
    <location>
        <begin position="588"/>
        <end position="598"/>
    </location>
</feature>
<dbReference type="Gene3D" id="1.10.10.10">
    <property type="entry name" value="Winged helix-like DNA-binding domain superfamily/Winged helix DNA-binding domain"/>
    <property type="match status" value="1"/>
</dbReference>
<keyword evidence="6 13" id="KW-0547">Nucleotide-binding</keyword>
<dbReference type="InterPro" id="IPR050206">
    <property type="entry name" value="FtsK/SpoIIIE/SftA"/>
</dbReference>
<feature type="compositionally biased region" description="Basic and acidic residues" evidence="15">
    <location>
        <begin position="452"/>
        <end position="470"/>
    </location>
</feature>
<feature type="transmembrane region" description="Helical" evidence="16">
    <location>
        <begin position="112"/>
        <end position="133"/>
    </location>
</feature>
<evidence type="ECO:0000256" key="14">
    <source>
        <dbReference type="SAM" id="Coils"/>
    </source>
</evidence>
<feature type="compositionally biased region" description="Low complexity" evidence="15">
    <location>
        <begin position="558"/>
        <end position="574"/>
    </location>
</feature>
<protein>
    <submittedName>
        <fullName evidence="18">DNA translocase FtsK</fullName>
    </submittedName>
</protein>
<feature type="region of interest" description="Disordered" evidence="15">
    <location>
        <begin position="247"/>
        <end position="281"/>
    </location>
</feature>
<dbReference type="Pfam" id="PF17854">
    <property type="entry name" value="FtsK_alpha"/>
    <property type="match status" value="1"/>
</dbReference>
<evidence type="ECO:0000256" key="16">
    <source>
        <dbReference type="SAM" id="Phobius"/>
    </source>
</evidence>
<evidence type="ECO:0000256" key="1">
    <source>
        <dbReference type="ARBA" id="ARBA00004651"/>
    </source>
</evidence>
<keyword evidence="5 16" id="KW-0812">Transmembrane</keyword>
<dbReference type="Pfam" id="PF01580">
    <property type="entry name" value="FtsK_SpoIIIE"/>
    <property type="match status" value="1"/>
</dbReference>
<evidence type="ECO:0000256" key="2">
    <source>
        <dbReference type="ARBA" id="ARBA00006474"/>
    </source>
</evidence>
<dbReference type="Pfam" id="PF13491">
    <property type="entry name" value="FtsK_4TM"/>
    <property type="match status" value="1"/>
</dbReference>
<evidence type="ECO:0000313" key="18">
    <source>
        <dbReference type="EMBL" id="SPT68744.1"/>
    </source>
</evidence>
<feature type="region of interest" description="Disordered" evidence="15">
    <location>
        <begin position="448"/>
        <end position="598"/>
    </location>
</feature>
<evidence type="ECO:0000256" key="7">
    <source>
        <dbReference type="ARBA" id="ARBA00022829"/>
    </source>
</evidence>
<keyword evidence="14" id="KW-0175">Coiled coil</keyword>
<dbReference type="InterPro" id="IPR041027">
    <property type="entry name" value="FtsK_alpha"/>
</dbReference>
<dbReference type="EMBL" id="UAPV01000001">
    <property type="protein sequence ID" value="SPT68744.1"/>
    <property type="molecule type" value="Genomic_DNA"/>
</dbReference>
<dbReference type="PANTHER" id="PTHR22683:SF41">
    <property type="entry name" value="DNA TRANSLOCASE FTSK"/>
    <property type="match status" value="1"/>
</dbReference>
<evidence type="ECO:0000256" key="11">
    <source>
        <dbReference type="ARBA" id="ARBA00023136"/>
    </source>
</evidence>
<dbReference type="GO" id="GO:0007059">
    <property type="term" value="P:chromosome segregation"/>
    <property type="evidence" value="ECO:0007669"/>
    <property type="project" value="UniProtKB-KW"/>
</dbReference>
<evidence type="ECO:0000256" key="10">
    <source>
        <dbReference type="ARBA" id="ARBA00023125"/>
    </source>
</evidence>
<dbReference type="RefSeq" id="WP_113742965.1">
    <property type="nucleotide sequence ID" value="NZ_UAPV01000001.1"/>
</dbReference>
<reference evidence="18 19" key="1">
    <citation type="submission" date="2018-06" db="EMBL/GenBank/DDBJ databases">
        <authorList>
            <consortium name="Pathogen Informatics"/>
            <person name="Doyle S."/>
        </authorList>
    </citation>
    <scope>NUCLEOTIDE SEQUENCE [LARGE SCALE GENOMIC DNA]</scope>
    <source>
        <strain evidence="18 19">NCTC13093</strain>
    </source>
</reference>
<feature type="compositionally biased region" description="Polar residues" evidence="15">
    <location>
        <begin position="265"/>
        <end position="280"/>
    </location>
</feature>
<evidence type="ECO:0000256" key="3">
    <source>
        <dbReference type="ARBA" id="ARBA00022475"/>
    </source>
</evidence>
<feature type="compositionally biased region" description="Polar residues" evidence="15">
    <location>
        <begin position="508"/>
        <end position="519"/>
    </location>
</feature>
<keyword evidence="11 16" id="KW-0472">Membrane</keyword>
<keyword evidence="7" id="KW-0159">Chromosome partition</keyword>
<proteinExistence type="inferred from homology"/>
<feature type="compositionally biased region" description="Polar residues" evidence="15">
    <location>
        <begin position="711"/>
        <end position="722"/>
    </location>
</feature>
<comment type="similarity">
    <text evidence="2">Belongs to the FtsK/SpoIIIE/SftA family.</text>
</comment>
<feature type="compositionally biased region" description="Polar residues" evidence="15">
    <location>
        <begin position="352"/>
        <end position="369"/>
    </location>
</feature>
<evidence type="ECO:0000256" key="9">
    <source>
        <dbReference type="ARBA" id="ARBA00022989"/>
    </source>
</evidence>